<proteinExistence type="predicted"/>
<dbReference type="Proteomes" id="UP000530038">
    <property type="component" value="Unassembled WGS sequence"/>
</dbReference>
<organism evidence="1 2">
    <name type="scientific">Pectobacterium aroidearum</name>
    <dbReference type="NCBI Taxonomy" id="1201031"/>
    <lineage>
        <taxon>Bacteria</taxon>
        <taxon>Pseudomonadati</taxon>
        <taxon>Pseudomonadota</taxon>
        <taxon>Gammaproteobacteria</taxon>
        <taxon>Enterobacterales</taxon>
        <taxon>Pectobacteriaceae</taxon>
        <taxon>Pectobacterium</taxon>
    </lineage>
</organism>
<accession>A0ABR5ZJK2</accession>
<gene>
    <name evidence="1" type="ORF">H2Y56_21945</name>
</gene>
<comment type="caution">
    <text evidence="1">The sequence shown here is derived from an EMBL/GenBank/DDBJ whole genome shotgun (WGS) entry which is preliminary data.</text>
</comment>
<evidence type="ECO:0000313" key="2">
    <source>
        <dbReference type="Proteomes" id="UP000530038"/>
    </source>
</evidence>
<sequence>MFSEIKFSSLSDRALAELIKMAMDEFQRRLETASINTVKSIDIEPVVINAPSDNEMVFINNCLRKLRLGDYIHASMKDSWRDKARKYPEWFSAKGYPDDLRGSRPKHYVDYFTEKQ</sequence>
<reference evidence="1 2" key="1">
    <citation type="submission" date="2020-07" db="EMBL/GenBank/DDBJ databases">
        <title>Characterization of Pectobacterium aroidearum strains causing soft rot on Amorphophallus konjac.</title>
        <authorList>
            <person name="Xie H."/>
        </authorList>
    </citation>
    <scope>NUCLEOTIDE SEQUENCE [LARGE SCALE GENOMIC DNA]</scope>
    <source>
        <strain evidence="1 2">MY10</strain>
    </source>
</reference>
<evidence type="ECO:0000313" key="1">
    <source>
        <dbReference type="EMBL" id="MBA5234746.1"/>
    </source>
</evidence>
<name>A0ABR5ZJK2_9GAMM</name>
<dbReference type="RefSeq" id="WP_181838325.1">
    <property type="nucleotide sequence ID" value="NZ_JACERK010000017.1"/>
</dbReference>
<keyword evidence="2" id="KW-1185">Reference proteome</keyword>
<protein>
    <submittedName>
        <fullName evidence="1">Uncharacterized protein</fullName>
    </submittedName>
</protein>
<dbReference type="EMBL" id="JACERK010000017">
    <property type="protein sequence ID" value="MBA5234746.1"/>
    <property type="molecule type" value="Genomic_DNA"/>
</dbReference>